<dbReference type="CDD" id="cd00009">
    <property type="entry name" value="AAA"/>
    <property type="match status" value="1"/>
</dbReference>
<feature type="domain" description="AAA+ ATPase" evidence="1">
    <location>
        <begin position="43"/>
        <end position="211"/>
    </location>
</feature>
<dbReference type="EMBL" id="SJPN01000003">
    <property type="protein sequence ID" value="TWU04655.1"/>
    <property type="molecule type" value="Genomic_DNA"/>
</dbReference>
<dbReference type="GO" id="GO:0016887">
    <property type="term" value="F:ATP hydrolysis activity"/>
    <property type="evidence" value="ECO:0007669"/>
    <property type="project" value="InterPro"/>
</dbReference>
<dbReference type="PANTHER" id="PTHR42759">
    <property type="entry name" value="MOXR FAMILY PROTEIN"/>
    <property type="match status" value="1"/>
</dbReference>
<dbReference type="SUPFAM" id="SSF52540">
    <property type="entry name" value="P-loop containing nucleoside triphosphate hydrolases"/>
    <property type="match status" value="1"/>
</dbReference>
<dbReference type="InterPro" id="IPR050764">
    <property type="entry name" value="CbbQ/NirQ/NorQ/GpvN"/>
</dbReference>
<name>A0A5C6AXC5_9BACT</name>
<proteinExistence type="predicted"/>
<dbReference type="InterPro" id="IPR027417">
    <property type="entry name" value="P-loop_NTPase"/>
</dbReference>
<dbReference type="Proteomes" id="UP000320176">
    <property type="component" value="Unassembled WGS sequence"/>
</dbReference>
<dbReference type="SMART" id="SM00382">
    <property type="entry name" value="AAA"/>
    <property type="match status" value="1"/>
</dbReference>
<dbReference type="InterPro" id="IPR003593">
    <property type="entry name" value="AAA+_ATPase"/>
</dbReference>
<protein>
    <submittedName>
        <fullName evidence="2">ATPase family associated with various cellular activities (AAA)</fullName>
    </submittedName>
</protein>
<dbReference type="Gene3D" id="3.40.50.300">
    <property type="entry name" value="P-loop containing nucleotide triphosphate hydrolases"/>
    <property type="match status" value="1"/>
</dbReference>
<accession>A0A5C6AXC5</accession>
<keyword evidence="3" id="KW-1185">Reference proteome</keyword>
<dbReference type="PANTHER" id="PTHR42759:SF1">
    <property type="entry name" value="MAGNESIUM-CHELATASE SUBUNIT CHLD"/>
    <property type="match status" value="1"/>
</dbReference>
<organism evidence="2 3">
    <name type="scientific">Stieleria varia</name>
    <dbReference type="NCBI Taxonomy" id="2528005"/>
    <lineage>
        <taxon>Bacteria</taxon>
        <taxon>Pseudomonadati</taxon>
        <taxon>Planctomycetota</taxon>
        <taxon>Planctomycetia</taxon>
        <taxon>Pirellulales</taxon>
        <taxon>Pirellulaceae</taxon>
        <taxon>Stieleria</taxon>
    </lineage>
</organism>
<comment type="caution">
    <text evidence="2">The sequence shown here is derived from an EMBL/GenBank/DDBJ whole genome shotgun (WGS) entry which is preliminary data.</text>
</comment>
<reference evidence="2 3" key="1">
    <citation type="submission" date="2019-02" db="EMBL/GenBank/DDBJ databases">
        <title>Deep-cultivation of Planctomycetes and their phenomic and genomic characterization uncovers novel biology.</title>
        <authorList>
            <person name="Wiegand S."/>
            <person name="Jogler M."/>
            <person name="Boedeker C."/>
            <person name="Pinto D."/>
            <person name="Vollmers J."/>
            <person name="Rivas-Marin E."/>
            <person name="Kohn T."/>
            <person name="Peeters S.H."/>
            <person name="Heuer A."/>
            <person name="Rast P."/>
            <person name="Oberbeckmann S."/>
            <person name="Bunk B."/>
            <person name="Jeske O."/>
            <person name="Meyerdierks A."/>
            <person name="Storesund J.E."/>
            <person name="Kallscheuer N."/>
            <person name="Luecker S."/>
            <person name="Lage O.M."/>
            <person name="Pohl T."/>
            <person name="Merkel B.J."/>
            <person name="Hornburger P."/>
            <person name="Mueller R.-W."/>
            <person name="Bruemmer F."/>
            <person name="Labrenz M."/>
            <person name="Spormann A.M."/>
            <person name="Op Den Camp H."/>
            <person name="Overmann J."/>
            <person name="Amann R."/>
            <person name="Jetten M.S.M."/>
            <person name="Mascher T."/>
            <person name="Medema M.H."/>
            <person name="Devos D.P."/>
            <person name="Kaster A.-K."/>
            <person name="Ovreas L."/>
            <person name="Rohde M."/>
            <person name="Galperin M.Y."/>
            <person name="Jogler C."/>
        </authorList>
    </citation>
    <scope>NUCLEOTIDE SEQUENCE [LARGE SCALE GENOMIC DNA]</scope>
    <source>
        <strain evidence="2 3">Pla52n</strain>
    </source>
</reference>
<dbReference type="AlphaFoldDB" id="A0A5C6AXC5"/>
<evidence type="ECO:0000259" key="1">
    <source>
        <dbReference type="SMART" id="SM00382"/>
    </source>
</evidence>
<dbReference type="Pfam" id="PF00004">
    <property type="entry name" value="AAA"/>
    <property type="match status" value="1"/>
</dbReference>
<evidence type="ECO:0000313" key="3">
    <source>
        <dbReference type="Proteomes" id="UP000320176"/>
    </source>
</evidence>
<sequence length="304" mass="34031">MTENGFPSRFSGDGIGPAGSAQHRYPYLANERLVKVVNMAMVLGRPLLVKGPPGCGKTELASAVSHELGIPKYDWYVKSTSQAKDGLYSIDALRRLQDAQTNNPQAQSIVPYLRFGPLGEALQCGKPAVLLIDEIDKADIDFPNDLLRELDQMAFTIEELDEADAAAQGFARSYQATVPPIVIITSNDEKELPNAFLRRCLFHYIDFPDADQLTQILETHTQQLDVAQGLIRSAVACFEKIRDAGQFRKEPGTSELLDWVHILHHWDVPVEELRADQHLSSIPHFELLFKHQADLQSMQRDRDA</sequence>
<dbReference type="RefSeq" id="WP_146520036.1">
    <property type="nucleotide sequence ID" value="NZ_CP151726.1"/>
</dbReference>
<gene>
    <name evidence="2" type="ORF">Pla52n_26970</name>
</gene>
<dbReference type="OrthoDB" id="9783370at2"/>
<dbReference type="InterPro" id="IPR001270">
    <property type="entry name" value="ClpA/B"/>
</dbReference>
<dbReference type="InterPro" id="IPR003959">
    <property type="entry name" value="ATPase_AAA_core"/>
</dbReference>
<dbReference type="GO" id="GO:0005524">
    <property type="term" value="F:ATP binding"/>
    <property type="evidence" value="ECO:0007669"/>
    <property type="project" value="InterPro"/>
</dbReference>
<dbReference type="PRINTS" id="PR00300">
    <property type="entry name" value="CLPPROTEASEA"/>
</dbReference>
<evidence type="ECO:0000313" key="2">
    <source>
        <dbReference type="EMBL" id="TWU04655.1"/>
    </source>
</evidence>